<reference evidence="4 6" key="1">
    <citation type="submission" date="2016-11" db="EMBL/GenBank/DDBJ databases">
        <title>Genome sequencing of Zhihengliuella aestuarii B18 antagonistic to Plasmodiophora brassicae.</title>
        <authorList>
            <person name="Luo Y."/>
        </authorList>
    </citation>
    <scope>NUCLEOTIDE SEQUENCE [LARGE SCALE GENOMIC DNA]</scope>
    <source>
        <strain evidence="4 6">B18</strain>
    </source>
</reference>
<evidence type="ECO:0000313" key="4">
    <source>
        <dbReference type="EMBL" id="APF41298.1"/>
    </source>
</evidence>
<organism evidence="4 6">
    <name type="scientific">Neomicrococcus aestuarii</name>
    <dbReference type="NCBI Taxonomy" id="556325"/>
    <lineage>
        <taxon>Bacteria</taxon>
        <taxon>Bacillati</taxon>
        <taxon>Actinomycetota</taxon>
        <taxon>Actinomycetes</taxon>
        <taxon>Micrococcales</taxon>
        <taxon>Micrococcaceae</taxon>
        <taxon>Neomicrococcus</taxon>
    </lineage>
</organism>
<evidence type="ECO:0000313" key="7">
    <source>
        <dbReference type="Proteomes" id="UP000580797"/>
    </source>
</evidence>
<dbReference type="RefSeq" id="WP_071894766.1">
    <property type="nucleotide sequence ID" value="NZ_BAAARH010000002.1"/>
</dbReference>
<dbReference type="SUPFAM" id="SSF51735">
    <property type="entry name" value="NAD(P)-binding Rossmann-fold domains"/>
    <property type="match status" value="1"/>
</dbReference>
<evidence type="ECO:0000256" key="3">
    <source>
        <dbReference type="RuleBase" id="RU000363"/>
    </source>
</evidence>
<dbReference type="PANTHER" id="PTHR44196:SF2">
    <property type="entry name" value="SHORT-CHAIN DEHYDROGENASE-RELATED"/>
    <property type="match status" value="1"/>
</dbReference>
<sequence>MAENPRSARFETPAYTALITGATAGLGAEFAQQLAASGHSLVLVARNAERLEVAANELRTRYAVDVETLPADLLTDDGAARVVERLEDPSRPVSMLINNAGYGLSGNFADNSWADELAHLRIHTEIPLRLAHAAINAMAEAGGGRIINVASVAAFTPRGTYSAAKALMVNFSRWANVFYKDRGVHVLALCPGFVKTEFHERMKMDTTNIPEWSWLNTEQVVREGLTASNAGAAVSIPSSKYRAAAALARIAPDSLVEKFARRGR</sequence>
<name>A0A1L2ZQH7_9MICC</name>
<dbReference type="Pfam" id="PF00106">
    <property type="entry name" value="adh_short"/>
    <property type="match status" value="1"/>
</dbReference>
<dbReference type="CDD" id="cd05233">
    <property type="entry name" value="SDR_c"/>
    <property type="match status" value="1"/>
</dbReference>
<dbReference type="AlphaFoldDB" id="A0A1L2ZQH7"/>
<comment type="similarity">
    <text evidence="1 3">Belongs to the short-chain dehydrogenases/reductases (SDR) family.</text>
</comment>
<evidence type="ECO:0000313" key="5">
    <source>
        <dbReference type="EMBL" id="MBB5513213.1"/>
    </source>
</evidence>
<accession>A0A1L2ZQH7</accession>
<proteinExistence type="inferred from homology"/>
<dbReference type="EMBL" id="JACHDR010000001">
    <property type="protein sequence ID" value="MBB5513213.1"/>
    <property type="molecule type" value="Genomic_DNA"/>
</dbReference>
<evidence type="ECO:0000313" key="6">
    <source>
        <dbReference type="Proteomes" id="UP000183530"/>
    </source>
</evidence>
<keyword evidence="6" id="KW-1185">Reference proteome</keyword>
<keyword evidence="2" id="KW-0560">Oxidoreductase</keyword>
<dbReference type="GO" id="GO:0016020">
    <property type="term" value="C:membrane"/>
    <property type="evidence" value="ECO:0007669"/>
    <property type="project" value="TreeGrafter"/>
</dbReference>
<evidence type="ECO:0000256" key="2">
    <source>
        <dbReference type="ARBA" id="ARBA00023002"/>
    </source>
</evidence>
<gene>
    <name evidence="4" type="ORF">BHE16_10185</name>
    <name evidence="5" type="ORF">HD598_001900</name>
</gene>
<dbReference type="KEGG" id="nae:BHE16_10185"/>
<dbReference type="PIRSF" id="PIRSF000126">
    <property type="entry name" value="11-beta-HSD1"/>
    <property type="match status" value="1"/>
</dbReference>
<dbReference type="Gene3D" id="3.40.50.720">
    <property type="entry name" value="NAD(P)-binding Rossmann-like Domain"/>
    <property type="match status" value="1"/>
</dbReference>
<dbReference type="InterPro" id="IPR036291">
    <property type="entry name" value="NAD(P)-bd_dom_sf"/>
</dbReference>
<dbReference type="PANTHER" id="PTHR44196">
    <property type="entry name" value="DEHYDROGENASE/REDUCTASE SDR FAMILY MEMBER 7B"/>
    <property type="match status" value="1"/>
</dbReference>
<evidence type="ECO:0000256" key="1">
    <source>
        <dbReference type="ARBA" id="ARBA00006484"/>
    </source>
</evidence>
<protein>
    <submittedName>
        <fullName evidence="4">Short-chain dehydrogenase</fullName>
    </submittedName>
</protein>
<dbReference type="Proteomes" id="UP000183530">
    <property type="component" value="Chromosome"/>
</dbReference>
<dbReference type="PRINTS" id="PR00080">
    <property type="entry name" value="SDRFAMILY"/>
</dbReference>
<dbReference type="GO" id="GO:0016491">
    <property type="term" value="F:oxidoreductase activity"/>
    <property type="evidence" value="ECO:0007669"/>
    <property type="project" value="UniProtKB-KW"/>
</dbReference>
<dbReference type="InterPro" id="IPR002347">
    <property type="entry name" value="SDR_fam"/>
</dbReference>
<dbReference type="OrthoDB" id="9797538at2"/>
<dbReference type="EMBL" id="CP018135">
    <property type="protein sequence ID" value="APF41298.1"/>
    <property type="molecule type" value="Genomic_DNA"/>
</dbReference>
<dbReference type="Proteomes" id="UP000580797">
    <property type="component" value="Unassembled WGS sequence"/>
</dbReference>
<dbReference type="PRINTS" id="PR00081">
    <property type="entry name" value="GDHRDH"/>
</dbReference>
<dbReference type="STRING" id="556325.BHE16_10185"/>
<reference evidence="5 7" key="2">
    <citation type="submission" date="2020-08" db="EMBL/GenBank/DDBJ databases">
        <title>Sequencing the genomes of 1000 actinobacteria strains.</title>
        <authorList>
            <person name="Klenk H.-P."/>
        </authorList>
    </citation>
    <scope>NUCLEOTIDE SEQUENCE [LARGE SCALE GENOMIC DNA]</scope>
    <source>
        <strain evidence="5 7">DSM 105783</strain>
    </source>
</reference>